<gene>
    <name evidence="1" type="ORF">QYF68_06410</name>
</gene>
<proteinExistence type="predicted"/>
<evidence type="ECO:0000313" key="2">
    <source>
        <dbReference type="Proteomes" id="UP001172687"/>
    </source>
</evidence>
<name>A0ABT8H9M4_MYCAO</name>
<organism evidence="1 2">
    <name type="scientific">Mycolicibacterium austroafricanum</name>
    <name type="common">Mycobacterium austroafricanum</name>
    <dbReference type="NCBI Taxonomy" id="39687"/>
    <lineage>
        <taxon>Bacteria</taxon>
        <taxon>Bacillati</taxon>
        <taxon>Actinomycetota</taxon>
        <taxon>Actinomycetes</taxon>
        <taxon>Mycobacteriales</taxon>
        <taxon>Mycobacteriaceae</taxon>
        <taxon>Mycolicibacterium</taxon>
    </lineage>
</organism>
<dbReference type="EMBL" id="JAUHTC010000030">
    <property type="protein sequence ID" value="MDN4517458.1"/>
    <property type="molecule type" value="Genomic_DNA"/>
</dbReference>
<accession>A0ABT8H9M4</accession>
<dbReference type="RefSeq" id="WP_105387378.1">
    <property type="nucleotide sequence ID" value="NZ_CP070380.1"/>
</dbReference>
<protein>
    <submittedName>
        <fullName evidence="1">Uncharacterized protein</fullName>
    </submittedName>
</protein>
<dbReference type="Proteomes" id="UP001172687">
    <property type="component" value="Unassembled WGS sequence"/>
</dbReference>
<evidence type="ECO:0000313" key="1">
    <source>
        <dbReference type="EMBL" id="MDN4517458.1"/>
    </source>
</evidence>
<comment type="caution">
    <text evidence="1">The sequence shown here is derived from an EMBL/GenBank/DDBJ whole genome shotgun (WGS) entry which is preliminary data.</text>
</comment>
<keyword evidence="2" id="KW-1185">Reference proteome</keyword>
<reference evidence="1" key="1">
    <citation type="submission" date="2023-07" db="EMBL/GenBank/DDBJ databases">
        <title>Degradation of tert-butanol by M. austroafricanum TBA100.</title>
        <authorList>
            <person name="Helbich S."/>
            <person name="Vainshtein Y."/>
        </authorList>
    </citation>
    <scope>NUCLEOTIDE SEQUENCE</scope>
    <source>
        <strain evidence="1">TBA100</strain>
    </source>
</reference>
<sequence>MRLDFEQNCATASFDPTRSIFVNCTLQKSPDLSGTQGLSDTSASLVDRPDVACNHVWAFAHDTAICAYPDMTERGWASDEWPSIYERIMAADILVLPSPGLSYLDEGYGRPDYDFTNSNTAFMTYNLMHLAPLLRGVGGIPDYGNQRAQWDADARFGRTSPEYR</sequence>